<keyword evidence="5 7" id="KW-0472">Membrane</keyword>
<dbReference type="SUPFAM" id="SSF52540">
    <property type="entry name" value="P-loop containing nucleoside triphosphate hydrolases"/>
    <property type="match status" value="1"/>
</dbReference>
<dbReference type="GO" id="GO:0005886">
    <property type="term" value="C:plasma membrane"/>
    <property type="evidence" value="ECO:0007669"/>
    <property type="project" value="UniProtKB-SubCell"/>
</dbReference>
<proteinExistence type="predicted"/>
<name>A0A6P1MAY9_9BACT</name>
<dbReference type="InterPro" id="IPR027417">
    <property type="entry name" value="P-loop_NTPase"/>
</dbReference>
<keyword evidence="4 7" id="KW-1133">Transmembrane helix</keyword>
<dbReference type="KEGG" id="taer:GT409_12755"/>
<keyword evidence="3 7" id="KW-0812">Transmembrane</keyword>
<keyword evidence="2" id="KW-1003">Cell membrane</keyword>
<keyword evidence="6" id="KW-0175">Coiled coil</keyword>
<gene>
    <name evidence="9" type="ORF">GT409_12755</name>
</gene>
<evidence type="ECO:0000313" key="9">
    <source>
        <dbReference type="EMBL" id="QHI70273.1"/>
    </source>
</evidence>
<protein>
    <recommendedName>
        <fullName evidence="8">Polysaccharide chain length determinant N-terminal domain-containing protein</fullName>
    </recommendedName>
</protein>
<dbReference type="Gene3D" id="3.40.50.300">
    <property type="entry name" value="P-loop containing nucleotide triphosphate hydrolases"/>
    <property type="match status" value="2"/>
</dbReference>
<dbReference type="RefSeq" id="WP_160629450.1">
    <property type="nucleotide sequence ID" value="NZ_CP047593.1"/>
</dbReference>
<reference evidence="9 10" key="1">
    <citation type="submission" date="2020-01" db="EMBL/GenBank/DDBJ databases">
        <title>Ponticoccus aerotolerans gen. nov., sp. nov., an anaerobic bacterium and proposal of Ponticoccusceae fam. nov., Ponticoccusles ord. nov. and Ponticoccuse classis nov. in the phylum Kiritimatiellaeota.</title>
        <authorList>
            <person name="Zhou L.Y."/>
            <person name="Du Z.J."/>
        </authorList>
    </citation>
    <scope>NUCLEOTIDE SEQUENCE [LARGE SCALE GENOMIC DNA]</scope>
    <source>
        <strain evidence="9 10">S-5007</strain>
    </source>
</reference>
<evidence type="ECO:0000259" key="8">
    <source>
        <dbReference type="Pfam" id="PF02706"/>
    </source>
</evidence>
<dbReference type="GO" id="GO:0004713">
    <property type="term" value="F:protein tyrosine kinase activity"/>
    <property type="evidence" value="ECO:0007669"/>
    <property type="project" value="TreeGrafter"/>
</dbReference>
<evidence type="ECO:0000256" key="7">
    <source>
        <dbReference type="SAM" id="Phobius"/>
    </source>
</evidence>
<evidence type="ECO:0000256" key="2">
    <source>
        <dbReference type="ARBA" id="ARBA00022475"/>
    </source>
</evidence>
<evidence type="ECO:0000256" key="4">
    <source>
        <dbReference type="ARBA" id="ARBA00022989"/>
    </source>
</evidence>
<dbReference type="PANTHER" id="PTHR32309:SF13">
    <property type="entry name" value="FERRIC ENTEROBACTIN TRANSPORT PROTEIN FEPE"/>
    <property type="match status" value="1"/>
</dbReference>
<dbReference type="Proteomes" id="UP000464954">
    <property type="component" value="Chromosome"/>
</dbReference>
<evidence type="ECO:0000256" key="3">
    <source>
        <dbReference type="ARBA" id="ARBA00022692"/>
    </source>
</evidence>
<dbReference type="EMBL" id="CP047593">
    <property type="protein sequence ID" value="QHI70273.1"/>
    <property type="molecule type" value="Genomic_DNA"/>
</dbReference>
<comment type="subcellular location">
    <subcellularLocation>
        <location evidence="1">Cell membrane</location>
        <topology evidence="1">Multi-pass membrane protein</topology>
    </subcellularLocation>
</comment>
<evidence type="ECO:0000313" key="10">
    <source>
        <dbReference type="Proteomes" id="UP000464954"/>
    </source>
</evidence>
<dbReference type="PANTHER" id="PTHR32309">
    <property type="entry name" value="TYROSINE-PROTEIN KINASE"/>
    <property type="match status" value="1"/>
</dbReference>
<dbReference type="AlphaFoldDB" id="A0A6P1MAY9"/>
<feature type="coiled-coil region" evidence="6">
    <location>
        <begin position="311"/>
        <end position="383"/>
    </location>
</feature>
<organism evidence="9 10">
    <name type="scientific">Tichowtungia aerotolerans</name>
    <dbReference type="NCBI Taxonomy" id="2697043"/>
    <lineage>
        <taxon>Bacteria</taxon>
        <taxon>Pseudomonadati</taxon>
        <taxon>Kiritimatiellota</taxon>
        <taxon>Tichowtungiia</taxon>
        <taxon>Tichowtungiales</taxon>
        <taxon>Tichowtungiaceae</taxon>
        <taxon>Tichowtungia</taxon>
    </lineage>
</organism>
<keyword evidence="10" id="KW-1185">Reference proteome</keyword>
<feature type="transmembrane region" description="Helical" evidence="7">
    <location>
        <begin position="27"/>
        <end position="49"/>
    </location>
</feature>
<evidence type="ECO:0000256" key="6">
    <source>
        <dbReference type="SAM" id="Coils"/>
    </source>
</evidence>
<dbReference type="InterPro" id="IPR003856">
    <property type="entry name" value="LPS_length_determ_N"/>
</dbReference>
<evidence type="ECO:0000256" key="5">
    <source>
        <dbReference type="ARBA" id="ARBA00023136"/>
    </source>
</evidence>
<sequence length="680" mass="76003">MNNPATEKTTRPLRDLVETLFRHKRKAAAFLFAVVFSALIVLAFTPVTYTSTSKLIVHRGRESVFVDPSAGGATLPLYKEWESEINTELEILNSRELVAQVVESMGASVFLKEGPPDETGRLGPIRKLFNPLRLFFRKITQALAPGGVSEKSGGRLKQVNKAIQIVEKGLAIGVRPKSDIITVSYTAKDPEIARRVVAELISNYLERRIDLHQIPGGYQFFSQQTELLREELEDIAARILTVKKEGNIDSVTDEHAVVQTAIEEMQISRLQVQSELAAASARVDSIRSMLAQDPSDSAGPKNNAILDPVEYKKLQATLRLEEASLAALIAQNQEVGSQLDQLRTNLRTIEKNEPTIRRLQREQELLEEKYRKYSENREQARINQELETKKISNVTIVQHATLPEESNPSGKMIKLAAALFLGLFGAVGIAFGVDFIDPSLHSEADVTAHVNRKTLIELPLLRGKQLDPAFRPPLRKERKARWILHSGKYAVVDGDSCFQELCLRFLTEKPPEGNSPLVIGLTSSVGGEGVSTVAGKLAAVFSRDDRFTKVLLLDANLTEHSVQLIRKRTDLPFSYHKIRNEDGDDDLSVNASTITRYLEQVRRESYDVVIIDIPPMEEGNYAVRVAAQTDRIGLVVDCGRTPWRTVKRSAGLLEDIGAELCGIILNRQQYTMPKWLYRKL</sequence>
<dbReference type="Pfam" id="PF02706">
    <property type="entry name" value="Wzz"/>
    <property type="match status" value="1"/>
</dbReference>
<evidence type="ECO:0000256" key="1">
    <source>
        <dbReference type="ARBA" id="ARBA00004651"/>
    </source>
</evidence>
<accession>A0A6P1MAY9</accession>
<feature type="domain" description="Polysaccharide chain length determinant N-terminal" evidence="8">
    <location>
        <begin position="13"/>
        <end position="103"/>
    </location>
</feature>
<dbReference type="InterPro" id="IPR050445">
    <property type="entry name" value="Bact_polysacc_biosynth/exp"/>
</dbReference>